<sequence>MGSSPYAHIAYGYNLGGKEGGWKLAGAAEYGTFDFDWTEGGYAFEQDATDRLIVAAGFTEARDEGKPDWYRRRREVEKGLGVEIQRSGHHEYPGWMLVATGSHKRVEWADAMVLDLFGMEQAPHEWFERCTAAVEALGITPIQDGPRWLVFPSYG</sequence>
<keyword evidence="2" id="KW-1185">Reference proteome</keyword>
<accession>A0ABY5W8W3</accession>
<dbReference type="RefSeq" id="WP_259864075.1">
    <property type="nucleotide sequence ID" value="NZ_BAAAST010000073.1"/>
</dbReference>
<reference evidence="1" key="1">
    <citation type="submission" date="2021-04" db="EMBL/GenBank/DDBJ databases">
        <authorList>
            <person name="Hartkoorn R.C."/>
            <person name="Beaudoing E."/>
            <person name="Hot D."/>
        </authorList>
    </citation>
    <scope>NUCLEOTIDE SEQUENCE</scope>
    <source>
        <strain evidence="1">NRRL B-16292</strain>
    </source>
</reference>
<dbReference type="EMBL" id="CP073720">
    <property type="protein sequence ID" value="UWP85800.1"/>
    <property type="molecule type" value="Genomic_DNA"/>
</dbReference>
<protein>
    <submittedName>
        <fullName evidence="1">Uncharacterized protein</fullName>
    </submittedName>
</protein>
<evidence type="ECO:0000313" key="2">
    <source>
        <dbReference type="Proteomes" id="UP001059617"/>
    </source>
</evidence>
<proteinExistence type="predicted"/>
<organism evidence="1 2">
    <name type="scientific">Dactylosporangium fulvum</name>
    <dbReference type="NCBI Taxonomy" id="53359"/>
    <lineage>
        <taxon>Bacteria</taxon>
        <taxon>Bacillati</taxon>
        <taxon>Actinomycetota</taxon>
        <taxon>Actinomycetes</taxon>
        <taxon>Micromonosporales</taxon>
        <taxon>Micromonosporaceae</taxon>
        <taxon>Dactylosporangium</taxon>
    </lineage>
</organism>
<name>A0ABY5W8W3_9ACTN</name>
<evidence type="ECO:0000313" key="1">
    <source>
        <dbReference type="EMBL" id="UWP85800.1"/>
    </source>
</evidence>
<gene>
    <name evidence="1" type="ORF">Dfulv_16770</name>
</gene>
<dbReference type="Proteomes" id="UP001059617">
    <property type="component" value="Chromosome"/>
</dbReference>
<reference evidence="1" key="2">
    <citation type="submission" date="2022-09" db="EMBL/GenBank/DDBJ databases">
        <title>Biosynthetic gene clusters of Dactylosporangioum fulvum.</title>
        <authorList>
            <person name="Caradec T."/>
        </authorList>
    </citation>
    <scope>NUCLEOTIDE SEQUENCE</scope>
    <source>
        <strain evidence="1">NRRL B-16292</strain>
    </source>
</reference>